<organism evidence="2 3">
    <name type="scientific">Amnibacterium kyonggiense</name>
    <dbReference type="NCBI Taxonomy" id="595671"/>
    <lineage>
        <taxon>Bacteria</taxon>
        <taxon>Bacillati</taxon>
        <taxon>Actinomycetota</taxon>
        <taxon>Actinomycetes</taxon>
        <taxon>Micrococcales</taxon>
        <taxon>Microbacteriaceae</taxon>
        <taxon>Amnibacterium</taxon>
    </lineage>
</organism>
<feature type="signal peptide" evidence="1">
    <location>
        <begin position="1"/>
        <end position="24"/>
    </location>
</feature>
<proteinExistence type="predicted"/>
<feature type="chain" id="PRO_5038906374" description="META domain-containing protein" evidence="1">
    <location>
        <begin position="25"/>
        <end position="274"/>
    </location>
</feature>
<dbReference type="EMBL" id="SOAM01000001">
    <property type="protein sequence ID" value="TDS80715.1"/>
    <property type="molecule type" value="Genomic_DNA"/>
</dbReference>
<keyword evidence="1" id="KW-0732">Signal</keyword>
<evidence type="ECO:0000313" key="2">
    <source>
        <dbReference type="EMBL" id="TDS80715.1"/>
    </source>
</evidence>
<evidence type="ECO:0000256" key="1">
    <source>
        <dbReference type="SAM" id="SignalP"/>
    </source>
</evidence>
<comment type="caution">
    <text evidence="2">The sequence shown here is derived from an EMBL/GenBank/DDBJ whole genome shotgun (WGS) entry which is preliminary data.</text>
</comment>
<dbReference type="RefSeq" id="WP_133765402.1">
    <property type="nucleotide sequence ID" value="NZ_BAAARP010000001.1"/>
</dbReference>
<dbReference type="OrthoDB" id="4990393at2"/>
<accession>A0A4R7FS79</accession>
<reference evidence="2 3" key="1">
    <citation type="submission" date="2019-03" db="EMBL/GenBank/DDBJ databases">
        <title>Genomic Encyclopedia of Archaeal and Bacterial Type Strains, Phase II (KMG-II): from individual species to whole genera.</title>
        <authorList>
            <person name="Goeker M."/>
        </authorList>
    </citation>
    <scope>NUCLEOTIDE SEQUENCE [LARGE SCALE GENOMIC DNA]</scope>
    <source>
        <strain evidence="2 3">DSM 24782</strain>
    </source>
</reference>
<keyword evidence="3" id="KW-1185">Reference proteome</keyword>
<evidence type="ECO:0008006" key="4">
    <source>
        <dbReference type="Google" id="ProtNLM"/>
    </source>
</evidence>
<sequence>MRIRQVVLPLVAAVALVGSLTACSGSSGSPPAASSPAASSASPAPSVQAVDLVGTRWTVEGRKGTTVRFDGIAVTVAVGDLSSSFSWSAQGDQVLIGARTSGLSGPVDASWLTSTASVRRDGSGLLLVDANGSTTARLAPDGTADGTTPTSLLTAATVGKGVVDAPPSAIEGRWTVAGDVRTAITFTGGTWSATTSCTTGAVGGRGAYRVLPGGRLLVVRTMTPIRGCPIVDGPVVGHASAITSIARAASFRVSGDTLTLFDRDGTGLGSLVRG</sequence>
<dbReference type="AlphaFoldDB" id="A0A4R7FS79"/>
<name>A0A4R7FS79_9MICO</name>
<dbReference type="Proteomes" id="UP000295344">
    <property type="component" value="Unassembled WGS sequence"/>
</dbReference>
<gene>
    <name evidence="2" type="ORF">CLV52_1282</name>
</gene>
<dbReference type="PROSITE" id="PS51257">
    <property type="entry name" value="PROKAR_LIPOPROTEIN"/>
    <property type="match status" value="1"/>
</dbReference>
<evidence type="ECO:0000313" key="3">
    <source>
        <dbReference type="Proteomes" id="UP000295344"/>
    </source>
</evidence>
<protein>
    <recommendedName>
        <fullName evidence="4">META domain-containing protein</fullName>
    </recommendedName>
</protein>